<protein>
    <submittedName>
        <fullName evidence="1">YifB family Mg chelatase-like AAA ATPase</fullName>
    </submittedName>
</protein>
<organism evidence="1 2">
    <name type="scientific">Miniphocaeibacter halophilus</name>
    <dbReference type="NCBI Taxonomy" id="2931922"/>
    <lineage>
        <taxon>Bacteria</taxon>
        <taxon>Bacillati</taxon>
        <taxon>Bacillota</taxon>
        <taxon>Tissierellia</taxon>
        <taxon>Tissierellales</taxon>
        <taxon>Peptoniphilaceae</taxon>
        <taxon>Miniphocaeibacter</taxon>
    </lineage>
</organism>
<proteinExistence type="predicted"/>
<keyword evidence="2" id="KW-1185">Reference proteome</keyword>
<sequence length="509" mass="57040">MYSKIMTCVLEGLQGYAIEVEADIARGLQAFNIVGLPDISIKESKERVRSAITNSGYTFPIGRITINLAPANLKKEGSQLDISIAVAILTAFGVVYNVPSKDIAFIGELSLDGRIMSIQGALPMAISLKELGFKKVIVPDDNKEECSLVKGIEIIPVKNLKDLVDYLNNELKIENYNDEIFTLENLNPSYNVDFSEIKGQEKLKRAMEIAAAGEHNLIMIGPPGAGKTMAAMRLPTILPPLNFEEAIECTKIYSVSGNLRENKLIMERPFRAPHHSSSSVAIIGGGRIPMPGEISLAHNGALFLDELPEFNKSTIEVLRQPLEEKNITISRANATLTYPANFIFIAGMNPCPCGYYGDETHECNCTLPQIQKYLAKVSRPILDRIDIHIEVEPVKLEKLTSNEETENSENIRNRVVNARNIQAKRYRKEKIKTNGQMNNRLIKKYIKLNNELNIILEKAYDKYKFSARTINKILKLSRTIADLDNKDNITANHLLEAIRYRTVDSKYWG</sequence>
<evidence type="ECO:0000313" key="2">
    <source>
        <dbReference type="Proteomes" id="UP000595814"/>
    </source>
</evidence>
<gene>
    <name evidence="1" type="ORF">JFY71_03465</name>
</gene>
<dbReference type="EMBL" id="CP066744">
    <property type="protein sequence ID" value="QQK08612.1"/>
    <property type="molecule type" value="Genomic_DNA"/>
</dbReference>
<evidence type="ECO:0000313" key="1">
    <source>
        <dbReference type="EMBL" id="QQK08612.1"/>
    </source>
</evidence>
<name>A0AC61MSY6_9FIRM</name>
<accession>A0AC61MSY6</accession>
<reference evidence="1 2" key="1">
    <citation type="journal article" date="2022" name="Int. J. Syst. Evol. Microbiol.">
        <title>Miniphocaeibacter halophilus sp. nov., an ammonium-tolerant acetate-producing bacterium isolated from a biogas system.</title>
        <authorList>
            <person name="Schnurer A."/>
            <person name="Singh A."/>
            <person name="Bi S."/>
            <person name="Qiao W."/>
            <person name="Westerholm M."/>
        </authorList>
    </citation>
    <scope>NUCLEOTIDE SEQUENCE [LARGE SCALE GENOMIC DNA]</scope>
    <source>
        <strain evidence="1 2">AMB_01</strain>
    </source>
</reference>
<dbReference type="Proteomes" id="UP000595814">
    <property type="component" value="Chromosome"/>
</dbReference>